<evidence type="ECO:0000256" key="1">
    <source>
        <dbReference type="SAM" id="MobiDB-lite"/>
    </source>
</evidence>
<dbReference type="InterPro" id="IPR007995">
    <property type="entry name" value="DUF742"/>
</dbReference>
<evidence type="ECO:0000313" key="3">
    <source>
        <dbReference type="Proteomes" id="UP001597365"/>
    </source>
</evidence>
<dbReference type="Pfam" id="PF05331">
    <property type="entry name" value="DUF742"/>
    <property type="match status" value="1"/>
</dbReference>
<name>A0ABW4PK86_9ACTN</name>
<reference evidence="3" key="1">
    <citation type="journal article" date="2019" name="Int. J. Syst. Evol. Microbiol.">
        <title>The Global Catalogue of Microorganisms (GCM) 10K type strain sequencing project: providing services to taxonomists for standard genome sequencing and annotation.</title>
        <authorList>
            <consortium name="The Broad Institute Genomics Platform"/>
            <consortium name="The Broad Institute Genome Sequencing Center for Infectious Disease"/>
            <person name="Wu L."/>
            <person name="Ma J."/>
        </authorList>
    </citation>
    <scope>NUCLEOTIDE SEQUENCE [LARGE SCALE GENOMIC DNA]</scope>
    <source>
        <strain evidence="3">CGMCC 4.7455</strain>
    </source>
</reference>
<proteinExistence type="predicted"/>
<dbReference type="PANTHER" id="PTHR36221:SF1">
    <property type="entry name" value="DUF742 DOMAIN-CONTAINING PROTEIN"/>
    <property type="match status" value="1"/>
</dbReference>
<dbReference type="PANTHER" id="PTHR36221">
    <property type="entry name" value="DUF742 DOMAIN-CONTAINING PROTEIN"/>
    <property type="match status" value="1"/>
</dbReference>
<feature type="region of interest" description="Disordered" evidence="1">
    <location>
        <begin position="23"/>
        <end position="64"/>
    </location>
</feature>
<dbReference type="EMBL" id="JBHUFU010000004">
    <property type="protein sequence ID" value="MFD1829621.1"/>
    <property type="molecule type" value="Genomic_DNA"/>
</dbReference>
<protein>
    <submittedName>
        <fullName evidence="2">DUF742 domain-containing protein</fullName>
    </submittedName>
</protein>
<dbReference type="Proteomes" id="UP001597365">
    <property type="component" value="Unassembled WGS sequence"/>
</dbReference>
<sequence>MTRGRTTGAGEDLDALAVVIAEPDAPERAAQTCASGAPEERRARARPHTPEPPGPPGGTGVLGPEHREIVARCSRSPQPVAGLAAGMDLPVGVVRVLVGDLVTAGLVRVTRPVPRAELPDERILRHVIDGLRAL</sequence>
<organism evidence="2 3">
    <name type="scientific">Streptomyces desertarenae</name>
    <dbReference type="NCBI Taxonomy" id="2666184"/>
    <lineage>
        <taxon>Bacteria</taxon>
        <taxon>Bacillati</taxon>
        <taxon>Actinomycetota</taxon>
        <taxon>Actinomycetes</taxon>
        <taxon>Kitasatosporales</taxon>
        <taxon>Streptomycetaceae</taxon>
        <taxon>Streptomyces</taxon>
    </lineage>
</organism>
<comment type="caution">
    <text evidence="2">The sequence shown here is derived from an EMBL/GenBank/DDBJ whole genome shotgun (WGS) entry which is preliminary data.</text>
</comment>
<keyword evidence="3" id="KW-1185">Reference proteome</keyword>
<dbReference type="RefSeq" id="WP_380898931.1">
    <property type="nucleotide sequence ID" value="NZ_JBHUFU010000004.1"/>
</dbReference>
<accession>A0ABW4PK86</accession>
<gene>
    <name evidence="2" type="ORF">ACFSJS_08085</name>
</gene>
<evidence type="ECO:0000313" key="2">
    <source>
        <dbReference type="EMBL" id="MFD1829621.1"/>
    </source>
</evidence>